<accession>A0ABD2CGA1</accession>
<keyword evidence="2" id="KW-1185">Reference proteome</keyword>
<dbReference type="EMBL" id="JAYRBN010000053">
    <property type="protein sequence ID" value="KAL2744046.1"/>
    <property type="molecule type" value="Genomic_DNA"/>
</dbReference>
<organism evidence="1 2">
    <name type="scientific">Vespula maculifrons</name>
    <name type="common">Eastern yellow jacket</name>
    <name type="synonym">Wasp</name>
    <dbReference type="NCBI Taxonomy" id="7453"/>
    <lineage>
        <taxon>Eukaryota</taxon>
        <taxon>Metazoa</taxon>
        <taxon>Ecdysozoa</taxon>
        <taxon>Arthropoda</taxon>
        <taxon>Hexapoda</taxon>
        <taxon>Insecta</taxon>
        <taxon>Pterygota</taxon>
        <taxon>Neoptera</taxon>
        <taxon>Endopterygota</taxon>
        <taxon>Hymenoptera</taxon>
        <taxon>Apocrita</taxon>
        <taxon>Aculeata</taxon>
        <taxon>Vespoidea</taxon>
        <taxon>Vespidae</taxon>
        <taxon>Vespinae</taxon>
        <taxon>Vespula</taxon>
    </lineage>
</organism>
<comment type="caution">
    <text evidence="1">The sequence shown here is derived from an EMBL/GenBank/DDBJ whole genome shotgun (WGS) entry which is preliminary data.</text>
</comment>
<sequence>MVPVGHVQEWGYESTQISDSIKRVCFHPKLNKGTIDTPYHLKKNIHGILRIFVVSMKRSTKQFARALVSSARVLDNTDRAPNFVGRAFSPTENVHRAPHQNVSWIYGYCMYNNTVAFKDYSSGRFFPSPGTAGTQDDHVLSRLQRAIPA</sequence>
<gene>
    <name evidence="1" type="ORF">V1477_007922</name>
</gene>
<reference evidence="1 2" key="1">
    <citation type="journal article" date="2024" name="Ann. Entomol. Soc. Am.">
        <title>Genomic analyses of the southern and eastern yellowjacket wasps (Hymenoptera: Vespidae) reveal evolutionary signatures of social life.</title>
        <authorList>
            <person name="Catto M.A."/>
            <person name="Caine P.B."/>
            <person name="Orr S.E."/>
            <person name="Hunt B.G."/>
            <person name="Goodisman M.A.D."/>
        </authorList>
    </citation>
    <scope>NUCLEOTIDE SEQUENCE [LARGE SCALE GENOMIC DNA]</scope>
    <source>
        <strain evidence="1">232</strain>
        <tissue evidence="1">Head and thorax</tissue>
    </source>
</reference>
<protein>
    <submittedName>
        <fullName evidence="1">Uncharacterized protein</fullName>
    </submittedName>
</protein>
<dbReference type="AlphaFoldDB" id="A0ABD2CGA1"/>
<evidence type="ECO:0000313" key="1">
    <source>
        <dbReference type="EMBL" id="KAL2744046.1"/>
    </source>
</evidence>
<dbReference type="Proteomes" id="UP001607303">
    <property type="component" value="Unassembled WGS sequence"/>
</dbReference>
<proteinExistence type="predicted"/>
<name>A0ABD2CGA1_VESMC</name>
<evidence type="ECO:0000313" key="2">
    <source>
        <dbReference type="Proteomes" id="UP001607303"/>
    </source>
</evidence>